<feature type="transmembrane region" description="Helical" evidence="10">
    <location>
        <begin position="117"/>
        <end position="137"/>
    </location>
</feature>
<evidence type="ECO:0000313" key="11">
    <source>
        <dbReference type="EMBL" id="CDW35395.1"/>
    </source>
</evidence>
<name>A0A0K2UBF9_LEPSM</name>
<dbReference type="EMBL" id="HACA01018034">
    <property type="protein sequence ID" value="CDW35395.1"/>
    <property type="molecule type" value="Transcribed_RNA"/>
</dbReference>
<dbReference type="GO" id="GO:0005789">
    <property type="term" value="C:endoplasmic reticulum membrane"/>
    <property type="evidence" value="ECO:0007669"/>
    <property type="project" value="UniProtKB-SubCell"/>
</dbReference>
<feature type="transmembrane region" description="Helical" evidence="10">
    <location>
        <begin position="177"/>
        <end position="198"/>
    </location>
</feature>
<dbReference type="AlphaFoldDB" id="A0A0K2UBF9"/>
<keyword evidence="4" id="KW-0808">Transferase</keyword>
<dbReference type="PANTHER" id="PTHR13205:SF15">
    <property type="entry name" value="DOLICHOL KINASE"/>
    <property type="match status" value="1"/>
</dbReference>
<dbReference type="GO" id="GO:0004168">
    <property type="term" value="F:dolichol kinase activity"/>
    <property type="evidence" value="ECO:0007669"/>
    <property type="project" value="UniProtKB-EC"/>
</dbReference>
<comment type="subcellular location">
    <subcellularLocation>
        <location evidence="1">Endoplasmic reticulum membrane</location>
        <topology evidence="1">Multi-pass membrane protein</topology>
    </subcellularLocation>
</comment>
<evidence type="ECO:0000256" key="3">
    <source>
        <dbReference type="ARBA" id="ARBA00012132"/>
    </source>
</evidence>
<evidence type="ECO:0000256" key="6">
    <source>
        <dbReference type="ARBA" id="ARBA00022777"/>
    </source>
</evidence>
<keyword evidence="5 10" id="KW-0812">Transmembrane</keyword>
<evidence type="ECO:0000256" key="5">
    <source>
        <dbReference type="ARBA" id="ARBA00022692"/>
    </source>
</evidence>
<feature type="transmembrane region" description="Helical" evidence="10">
    <location>
        <begin position="365"/>
        <end position="387"/>
    </location>
</feature>
<dbReference type="InterPro" id="IPR032974">
    <property type="entry name" value="Polypren_kinase"/>
</dbReference>
<comment type="similarity">
    <text evidence="2">Belongs to the polyprenol kinase family.</text>
</comment>
<dbReference type="GO" id="GO:0043048">
    <property type="term" value="P:dolichyl monophosphate biosynthetic process"/>
    <property type="evidence" value="ECO:0007669"/>
    <property type="project" value="TreeGrafter"/>
</dbReference>
<reference evidence="11" key="1">
    <citation type="submission" date="2014-05" db="EMBL/GenBank/DDBJ databases">
        <authorList>
            <person name="Chronopoulou M."/>
        </authorList>
    </citation>
    <scope>NUCLEOTIDE SEQUENCE</scope>
    <source>
        <tissue evidence="11">Whole organism</tissue>
    </source>
</reference>
<sequence length="460" mass="52022">MFRPDVSNGVWNPLLLSVALGFSTTLSLHYSMDYVTTLLSIYCSICSVFICIRMYAKCHPPGCLASTIVNNLIFDNYPRASKLQAKELIDCFHIPYFAPIIYFLFFLITGSTSSNKFILSAIPFMYVYPIILPKLFVTFTKSFSFGEGSLVLQAPFLFIYKQCIDSIWLIEDGTSQIGGYVIIARMTLFVVILWSLLTMRYTSKFYFIGAVLIFGVYFPYLWLRLKRNLLVWVINDLSDFSDVLLLLFWASLVAFALFYVYKFKQGTSNTIARKSFHLLISLVYISGDIFNTEILYLCSMVMISIFLLVELVRYYQIKPFGALLNHYFKLFLDSKDSGPLVLTNIYLLVGVSIPIWLVIPTNRVLNLSGVLAIGIGDSAASIIGSKFGRMQWNSKSKKTIEGTFASLFAQMCTIWVIAPEDVWIGFGVSVVSSVIELLTDQVDNLIIPLAVHSVGIFLKH</sequence>
<accession>A0A0K2UBF9</accession>
<evidence type="ECO:0000256" key="9">
    <source>
        <dbReference type="ARBA" id="ARBA00023136"/>
    </source>
</evidence>
<proteinExistence type="inferred from homology"/>
<feature type="transmembrane region" description="Helical" evidence="10">
    <location>
        <begin position="88"/>
        <end position="111"/>
    </location>
</feature>
<keyword evidence="6 11" id="KW-0418">Kinase</keyword>
<organism evidence="11">
    <name type="scientific">Lepeophtheirus salmonis</name>
    <name type="common">Salmon louse</name>
    <name type="synonym">Caligus salmonis</name>
    <dbReference type="NCBI Taxonomy" id="72036"/>
    <lineage>
        <taxon>Eukaryota</taxon>
        <taxon>Metazoa</taxon>
        <taxon>Ecdysozoa</taxon>
        <taxon>Arthropoda</taxon>
        <taxon>Crustacea</taxon>
        <taxon>Multicrustacea</taxon>
        <taxon>Hexanauplia</taxon>
        <taxon>Copepoda</taxon>
        <taxon>Siphonostomatoida</taxon>
        <taxon>Caligidae</taxon>
        <taxon>Lepeophtheirus</taxon>
    </lineage>
</organism>
<evidence type="ECO:0000256" key="4">
    <source>
        <dbReference type="ARBA" id="ARBA00022679"/>
    </source>
</evidence>
<feature type="transmembrane region" description="Helical" evidence="10">
    <location>
        <begin position="282"/>
        <end position="309"/>
    </location>
</feature>
<evidence type="ECO:0000256" key="1">
    <source>
        <dbReference type="ARBA" id="ARBA00004477"/>
    </source>
</evidence>
<dbReference type="PANTHER" id="PTHR13205">
    <property type="entry name" value="TRANSMEMBRANE PROTEIN 15-RELATED"/>
    <property type="match status" value="1"/>
</dbReference>
<evidence type="ECO:0000256" key="10">
    <source>
        <dbReference type="SAM" id="Phobius"/>
    </source>
</evidence>
<protein>
    <recommendedName>
        <fullName evidence="3">dolichol kinase</fullName>
        <ecNumber evidence="3">2.7.1.108</ecNumber>
    </recommendedName>
</protein>
<feature type="transmembrane region" description="Helical" evidence="10">
    <location>
        <begin position="205"/>
        <end position="223"/>
    </location>
</feature>
<keyword evidence="8 10" id="KW-1133">Transmembrane helix</keyword>
<evidence type="ECO:0000256" key="7">
    <source>
        <dbReference type="ARBA" id="ARBA00022824"/>
    </source>
</evidence>
<gene>
    <name evidence="11" type="primary">dolk</name>
</gene>
<feature type="transmembrane region" description="Helical" evidence="10">
    <location>
        <begin position="37"/>
        <end position="56"/>
    </location>
</feature>
<feature type="transmembrane region" description="Helical" evidence="10">
    <location>
        <begin position="339"/>
        <end position="359"/>
    </location>
</feature>
<evidence type="ECO:0000256" key="8">
    <source>
        <dbReference type="ARBA" id="ARBA00022989"/>
    </source>
</evidence>
<evidence type="ECO:0000256" key="2">
    <source>
        <dbReference type="ARBA" id="ARBA00010794"/>
    </source>
</evidence>
<keyword evidence="7" id="KW-0256">Endoplasmic reticulum</keyword>
<keyword evidence="9 10" id="KW-0472">Membrane</keyword>
<feature type="transmembrane region" description="Helical" evidence="10">
    <location>
        <begin position="243"/>
        <end position="261"/>
    </location>
</feature>
<dbReference type="OrthoDB" id="377083at2759"/>
<dbReference type="EC" id="2.7.1.108" evidence="3"/>